<accession>A0A562PVB1</accession>
<dbReference type="SUPFAM" id="SSF46785">
    <property type="entry name" value="Winged helix' DNA-binding domain"/>
    <property type="match status" value="1"/>
</dbReference>
<dbReference type="InterPro" id="IPR000847">
    <property type="entry name" value="LysR_HTH_N"/>
</dbReference>
<evidence type="ECO:0000256" key="4">
    <source>
        <dbReference type="ARBA" id="ARBA00023163"/>
    </source>
</evidence>
<dbReference type="AlphaFoldDB" id="A0A562PVB1"/>
<dbReference type="Proteomes" id="UP000437862">
    <property type="component" value="Chromosome"/>
</dbReference>
<dbReference type="RefSeq" id="WP_145874164.1">
    <property type="nucleotide sequence ID" value="NZ_CP046904.1"/>
</dbReference>
<evidence type="ECO:0000313" key="9">
    <source>
        <dbReference type="Proteomes" id="UP000437862"/>
    </source>
</evidence>
<keyword evidence="2" id="KW-0805">Transcription regulation</keyword>
<dbReference type="InterPro" id="IPR036390">
    <property type="entry name" value="WH_DNA-bd_sf"/>
</dbReference>
<dbReference type="PANTHER" id="PTHR30126:SF91">
    <property type="entry name" value="LYSR FAMILY TRANSCRIPTIONAL REGULATOR"/>
    <property type="match status" value="1"/>
</dbReference>
<organism evidence="7 8">
    <name type="scientific">Pseudoduganella flava</name>
    <dbReference type="NCBI Taxonomy" id="871742"/>
    <lineage>
        <taxon>Bacteria</taxon>
        <taxon>Pseudomonadati</taxon>
        <taxon>Pseudomonadota</taxon>
        <taxon>Betaproteobacteria</taxon>
        <taxon>Burkholderiales</taxon>
        <taxon>Oxalobacteraceae</taxon>
        <taxon>Telluria group</taxon>
        <taxon>Pseudoduganella</taxon>
    </lineage>
</organism>
<dbReference type="Proteomes" id="UP000315112">
    <property type="component" value="Unassembled WGS sequence"/>
</dbReference>
<keyword evidence="9" id="KW-1185">Reference proteome</keyword>
<evidence type="ECO:0000313" key="8">
    <source>
        <dbReference type="Proteomes" id="UP000315112"/>
    </source>
</evidence>
<proteinExistence type="inferred from homology"/>
<sequence>MLEALTLDQLRTFIAAAEEGSFSAAGRRLRRAQSVVSHTLANLETQVGFPLFDRSARYPRLTDAGAALLEQARGAVAGMDAFKARARTLAEGLEPELAVAVDVMFPIDSLTAAVQAFQQRYPDTPLRLFVEALGAVVQPLLAGHCSIAIVGTLPELPPDCVTDYLLDVPAVVVAAPAHPLAQLQGVVPRAQAMRHVQLVLTDRSPLTTGRDFGVLSPSVWRLADLGAKHAFLKAGLGWGGMPLHMVENDLKEGRLVRLALETSPVVGPGFAMHAVHRKEQPPGPAARWFIEQLKGS</sequence>
<dbReference type="InterPro" id="IPR036388">
    <property type="entry name" value="WH-like_DNA-bd_sf"/>
</dbReference>
<protein>
    <submittedName>
        <fullName evidence="7">DNA-binding transcriptional LysR family regulator</fullName>
    </submittedName>
    <submittedName>
        <fullName evidence="6">LysR family transcriptional regulator</fullName>
    </submittedName>
</protein>
<dbReference type="PANTHER" id="PTHR30126">
    <property type="entry name" value="HTH-TYPE TRANSCRIPTIONAL REGULATOR"/>
    <property type="match status" value="1"/>
</dbReference>
<evidence type="ECO:0000256" key="3">
    <source>
        <dbReference type="ARBA" id="ARBA00023125"/>
    </source>
</evidence>
<dbReference type="Gene3D" id="1.10.10.10">
    <property type="entry name" value="Winged helix-like DNA-binding domain superfamily/Winged helix DNA-binding domain"/>
    <property type="match status" value="1"/>
</dbReference>
<evidence type="ECO:0000256" key="2">
    <source>
        <dbReference type="ARBA" id="ARBA00023015"/>
    </source>
</evidence>
<dbReference type="EMBL" id="CP046904">
    <property type="protein sequence ID" value="QGZ39470.1"/>
    <property type="molecule type" value="Genomic_DNA"/>
</dbReference>
<dbReference type="GO" id="GO:0000976">
    <property type="term" value="F:transcription cis-regulatory region binding"/>
    <property type="evidence" value="ECO:0007669"/>
    <property type="project" value="TreeGrafter"/>
</dbReference>
<dbReference type="FunFam" id="1.10.10.10:FF:000001">
    <property type="entry name" value="LysR family transcriptional regulator"/>
    <property type="match status" value="1"/>
</dbReference>
<dbReference type="InterPro" id="IPR005119">
    <property type="entry name" value="LysR_subst-bd"/>
</dbReference>
<dbReference type="GO" id="GO:0003700">
    <property type="term" value="F:DNA-binding transcription factor activity"/>
    <property type="evidence" value="ECO:0007669"/>
    <property type="project" value="InterPro"/>
</dbReference>
<reference evidence="6 9" key="3">
    <citation type="submission" date="2019-12" db="EMBL/GenBank/DDBJ databases">
        <title>Draft Genome Sequences of Six Type Strains of the Genus Massilia.</title>
        <authorList>
            <person name="Miess H."/>
            <person name="Frediansyah A."/>
            <person name="Goeker M."/>
            <person name="Gross H."/>
        </authorList>
    </citation>
    <scope>NUCLEOTIDE SEQUENCE [LARGE SCALE GENOMIC DNA]</scope>
    <source>
        <strain evidence="6 9">DSM 26639</strain>
    </source>
</reference>
<keyword evidence="4" id="KW-0804">Transcription</keyword>
<evidence type="ECO:0000259" key="5">
    <source>
        <dbReference type="PROSITE" id="PS50931"/>
    </source>
</evidence>
<evidence type="ECO:0000313" key="6">
    <source>
        <dbReference type="EMBL" id="QGZ39470.1"/>
    </source>
</evidence>
<feature type="domain" description="HTH lysR-type" evidence="5">
    <location>
        <begin position="5"/>
        <end position="62"/>
    </location>
</feature>
<dbReference type="Pfam" id="PF00126">
    <property type="entry name" value="HTH_1"/>
    <property type="match status" value="1"/>
</dbReference>
<evidence type="ECO:0000313" key="7">
    <source>
        <dbReference type="EMBL" id="TWI48354.1"/>
    </source>
</evidence>
<dbReference type="SUPFAM" id="SSF53850">
    <property type="entry name" value="Periplasmic binding protein-like II"/>
    <property type="match status" value="1"/>
</dbReference>
<dbReference type="PROSITE" id="PS50931">
    <property type="entry name" value="HTH_LYSR"/>
    <property type="match status" value="1"/>
</dbReference>
<dbReference type="Pfam" id="PF03466">
    <property type="entry name" value="LysR_substrate"/>
    <property type="match status" value="1"/>
</dbReference>
<dbReference type="Gene3D" id="3.40.190.290">
    <property type="match status" value="1"/>
</dbReference>
<dbReference type="EMBL" id="VLKW01000003">
    <property type="protein sequence ID" value="TWI48354.1"/>
    <property type="molecule type" value="Genomic_DNA"/>
</dbReference>
<keyword evidence="3 7" id="KW-0238">DNA-binding</keyword>
<evidence type="ECO:0000256" key="1">
    <source>
        <dbReference type="ARBA" id="ARBA00009437"/>
    </source>
</evidence>
<reference evidence="7 8" key="1">
    <citation type="journal article" date="2015" name="Stand. Genomic Sci.">
        <title>Genomic Encyclopedia of Bacterial and Archaeal Type Strains, Phase III: the genomes of soil and plant-associated and newly described type strains.</title>
        <authorList>
            <person name="Whitman W.B."/>
            <person name="Woyke T."/>
            <person name="Klenk H.P."/>
            <person name="Zhou Y."/>
            <person name="Lilburn T.G."/>
            <person name="Beck B.J."/>
            <person name="De Vos P."/>
            <person name="Vandamme P."/>
            <person name="Eisen J.A."/>
            <person name="Garrity G."/>
            <person name="Hugenholtz P."/>
            <person name="Kyrpides N.C."/>
        </authorList>
    </citation>
    <scope>NUCLEOTIDE SEQUENCE [LARGE SCALE GENOMIC DNA]</scope>
    <source>
        <strain evidence="7 8">CGMCC 1.10685</strain>
    </source>
</reference>
<dbReference type="OrthoDB" id="196624at2"/>
<name>A0A562PVB1_9BURK</name>
<gene>
    <name evidence="6" type="ORF">GO485_10705</name>
    <name evidence="7" type="ORF">IP92_01742</name>
</gene>
<comment type="similarity">
    <text evidence="1">Belongs to the LysR transcriptional regulatory family.</text>
</comment>
<reference evidence="7" key="2">
    <citation type="submission" date="2019-07" db="EMBL/GenBank/DDBJ databases">
        <authorList>
            <person name="Whitman W."/>
            <person name="Huntemann M."/>
            <person name="Clum A."/>
            <person name="Pillay M."/>
            <person name="Palaniappan K."/>
            <person name="Varghese N."/>
            <person name="Mikhailova N."/>
            <person name="Stamatis D."/>
            <person name="Reddy T."/>
            <person name="Daum C."/>
            <person name="Shapiro N."/>
            <person name="Ivanova N."/>
            <person name="Kyrpides N."/>
            <person name="Woyke T."/>
        </authorList>
    </citation>
    <scope>NUCLEOTIDE SEQUENCE</scope>
    <source>
        <strain evidence="7">CGMCC 1.10685</strain>
    </source>
</reference>